<comment type="caution">
    <text evidence="8">The sequence shown here is derived from an EMBL/GenBank/DDBJ whole genome shotgun (WGS) entry which is preliminary data.</text>
</comment>
<reference evidence="8" key="1">
    <citation type="submission" date="2021-03" db="EMBL/GenBank/DDBJ databases">
        <authorList>
            <person name="Bekaert M."/>
        </authorList>
    </citation>
    <scope>NUCLEOTIDE SEQUENCE</scope>
</reference>
<evidence type="ECO:0000313" key="9">
    <source>
        <dbReference type="Proteomes" id="UP000683360"/>
    </source>
</evidence>
<dbReference type="PROSITE" id="PS51981">
    <property type="entry name" value="ZF_RZ"/>
    <property type="match status" value="1"/>
</dbReference>
<dbReference type="EC" id="2.3.2.27" evidence="8"/>
<proteinExistence type="predicted"/>
<accession>A0A8S3TC37</accession>
<dbReference type="Proteomes" id="UP000683360">
    <property type="component" value="Unassembled WGS sequence"/>
</dbReference>
<keyword evidence="2" id="KW-0963">Cytoplasm</keyword>
<sequence>MKSDIRLNRLFEAVGKLCEECGSNWPRHYFIKYLCRCYGTDCYQTIRTNCDRIIKRWINLPELQNDKKEECHDRFIVCGEGYTQMRETFVKAALNEDAKTIMNLLQARKNNQKWKTEVRFLLVVYREFTMNFLYEEAQQQFSQKGGHDQNVDWFKCIFCQTDSLDTLQCPASARQNDTSAGYKTLSENLEQFNEINSLPSWLDLNKLNDGSGIQNTLIKSNAKWHKKCRLKFNTTELKRAQKRQHRYISDDGQASLLQEARKSTRLSLPCKIGLKDYVCFFCDSIEEDEMLREAATYGIDNRVRECAQKLQDTALLAKLSAGDLVAQEAKYHVKCLIYLYRKASRVANDDESEGGTQSRISHGIALAELVSFIEESRSEDNVAPVFKMSDLSKMYGNRLEKMGAEQEGRVHSTRLKNRLLTYVPDIEAYKQGRENLLAFKDDIGPALRRACEEDFDSNYMQIYKAVKIVRSDMMATSSEFNGTFAADCQEKSVPRSLLTLVNMLLYGPDITTDSFSQETLSIAQMLIFNSHKRIQKSNRHAKSRETPSQMYLGIVIHCQTRKRGLIDKLYKLGLSVSYDRILSVSASLTNTLCKQYQEDGYVCPPSLRLGLFTTAAVDNIDHNPSSTTAKDSFHGTGISLFQHVTTQMNGQQRLDFQLTSIQGGRVTESLPDSYAVVKPAVLKTNVPVIPVTDSTCKGCTGDLHEAVQNEYRWLETVSNSKEYDIEERTLVSWGAYHAEHEPIKDFEPCVSALLPLFEEEAKSVAMIKHSFDVIKTSVEALNPEEDEHHHENKTSVQKSFLKDIWSMVEVMNELGNPFMEDSQDLLVLDTKDIAPTSVVDTIRKIEKIGKTQTPHGKTVSAMKDKISILKSDVSLFSRLYISCQTRGGDLEDFFAHENNINPPALSQHGKMRLGTKSDLLSKCLEPLTTTTCDAPEVKQFLQKTLMNCNTIQEKELIRDLLTNSVWRHDADRNISPATDLGQQGLCCLFLHSMESYFPTMPQDDLDLVKEALMASRPADGSENLIFYRCANGHLYVIGNCGRPTSKGRCNAQNCGLEIGGEGYKLTAGNIKDQGTDSTDTGHILGTADSRNLVPFPERSLKPVNCAIMKLLLHITMYIGANNNVQAVCRSIKPDIEENGVPSYLLSHIQKDLRSLSTVLGRSERVDDGICLLKDKRSRETWEDNFNNRYIAPILEKSEEILNTVNNKIFNDKRLGSDPLLQLLYETDKPADSLGTEYLSENPYVWQFRDRISVDHLMQTFTKSQQNCPVLQQFLDEAKNVNSKYSRRLDRTEAYGLTMDKILMEFQDTRSLEIQSCWDDFKQAWENVQQSLEGYDNKENDTDNVHIFEKSRKLVSQEEERDTAQQEEHLLDSRFPVNGNFMFLSKENCPRKMEDRTPIAYVLPSERDAGLCSYALLFFLLEKQNLFLEKYCQQSKTKYDSLPKVNVKELSAAHLISYHPDRDLLPMVLANCNYSFEVGQGTKVEYNFTNLERQLMDRFLFTKSVVLLKKIDTVVYRSETTNAVVFIQLRDRIKQERISFPVLSQIQVDLNQKTFPELCDSMDKLDIAISFLKSVGSYSETLLSDFMVDVLKIDDTLVSQKAKQSCRCKHIQCFWMALALEKTKRLITFDCLLLTVDIPQKDEESVDMSKVGFKEAVEMYLYEPPYVNEAQTPDWFQRFVDALPENEGSVCFVVME</sequence>
<evidence type="ECO:0000313" key="8">
    <source>
        <dbReference type="EMBL" id="CAG2231274.1"/>
    </source>
</evidence>
<dbReference type="GO" id="GO:0008270">
    <property type="term" value="F:zinc ion binding"/>
    <property type="evidence" value="ECO:0007669"/>
    <property type="project" value="UniProtKB-KW"/>
</dbReference>
<dbReference type="GO" id="GO:0005737">
    <property type="term" value="C:cytoplasm"/>
    <property type="evidence" value="ECO:0007669"/>
    <property type="project" value="UniProtKB-SubCell"/>
</dbReference>
<evidence type="ECO:0000259" key="7">
    <source>
        <dbReference type="PROSITE" id="PS51981"/>
    </source>
</evidence>
<dbReference type="GO" id="GO:0002376">
    <property type="term" value="P:immune system process"/>
    <property type="evidence" value="ECO:0007669"/>
    <property type="project" value="UniProtKB-KW"/>
</dbReference>
<keyword evidence="3" id="KW-0479">Metal-binding</keyword>
<evidence type="ECO:0000256" key="6">
    <source>
        <dbReference type="ARBA" id="ARBA00022859"/>
    </source>
</evidence>
<keyword evidence="8" id="KW-0808">Transferase</keyword>
<dbReference type="GO" id="GO:0061630">
    <property type="term" value="F:ubiquitin protein ligase activity"/>
    <property type="evidence" value="ECO:0007669"/>
    <property type="project" value="UniProtKB-EC"/>
</dbReference>
<keyword evidence="6" id="KW-0391">Immunity</keyword>
<dbReference type="PANTHER" id="PTHR47018">
    <property type="entry name" value="CXC DOMAIN-CONTAINING PROTEIN-RELATED"/>
    <property type="match status" value="1"/>
</dbReference>
<evidence type="ECO:0000256" key="5">
    <source>
        <dbReference type="ARBA" id="ARBA00022833"/>
    </source>
</evidence>
<keyword evidence="9" id="KW-1185">Reference proteome</keyword>
<gene>
    <name evidence="8" type="ORF">MEDL_44076</name>
</gene>
<keyword evidence="8" id="KW-0012">Acyltransferase</keyword>
<dbReference type="EMBL" id="CAJPWZ010002137">
    <property type="protein sequence ID" value="CAG2231274.1"/>
    <property type="molecule type" value="Genomic_DNA"/>
</dbReference>
<dbReference type="Pfam" id="PF20173">
    <property type="entry name" value="ZnF_RZ-type"/>
    <property type="match status" value="1"/>
</dbReference>
<comment type="subcellular location">
    <subcellularLocation>
        <location evidence="1">Cytoplasm</location>
    </subcellularLocation>
</comment>
<evidence type="ECO:0000256" key="1">
    <source>
        <dbReference type="ARBA" id="ARBA00004496"/>
    </source>
</evidence>
<evidence type="ECO:0000256" key="4">
    <source>
        <dbReference type="ARBA" id="ARBA00022771"/>
    </source>
</evidence>
<dbReference type="InterPro" id="IPR046439">
    <property type="entry name" value="ZF_RZ_dom"/>
</dbReference>
<evidence type="ECO:0000256" key="2">
    <source>
        <dbReference type="ARBA" id="ARBA00022490"/>
    </source>
</evidence>
<keyword evidence="5" id="KW-0862">Zinc</keyword>
<name>A0A8S3TC37_MYTED</name>
<dbReference type="OrthoDB" id="6147936at2759"/>
<evidence type="ECO:0000256" key="3">
    <source>
        <dbReference type="ARBA" id="ARBA00022723"/>
    </source>
</evidence>
<feature type="domain" description="RZ-type" evidence="7">
    <location>
        <begin position="1000"/>
        <end position="1080"/>
    </location>
</feature>
<keyword evidence="4" id="KW-0863">Zinc-finger</keyword>
<organism evidence="8 9">
    <name type="scientific">Mytilus edulis</name>
    <name type="common">Blue mussel</name>
    <dbReference type="NCBI Taxonomy" id="6550"/>
    <lineage>
        <taxon>Eukaryota</taxon>
        <taxon>Metazoa</taxon>
        <taxon>Spiralia</taxon>
        <taxon>Lophotrochozoa</taxon>
        <taxon>Mollusca</taxon>
        <taxon>Bivalvia</taxon>
        <taxon>Autobranchia</taxon>
        <taxon>Pteriomorphia</taxon>
        <taxon>Mytilida</taxon>
        <taxon>Mytiloidea</taxon>
        <taxon>Mytilidae</taxon>
        <taxon>Mytilinae</taxon>
        <taxon>Mytilus</taxon>
    </lineage>
</organism>
<protein>
    <submittedName>
        <fullName evidence="8">RNF213</fullName>
        <ecNumber evidence="8">2.3.2.27</ecNumber>
    </submittedName>
</protein>
<dbReference type="PANTHER" id="PTHR47018:SF1">
    <property type="entry name" value="TESMIN_TSO1-LIKE CXC DOMAIN-CONTAINING PROTEIN"/>
    <property type="match status" value="1"/>
</dbReference>